<dbReference type="EMBL" id="JARJCW010000007">
    <property type="protein sequence ID" value="KAJ7222107.1"/>
    <property type="molecule type" value="Genomic_DNA"/>
</dbReference>
<proteinExistence type="predicted"/>
<protein>
    <submittedName>
        <fullName evidence="1">Uncharacterized protein</fullName>
    </submittedName>
</protein>
<name>A0AAD6YKQ5_9AGAR</name>
<dbReference type="AlphaFoldDB" id="A0AAD6YKQ5"/>
<dbReference type="PANTHER" id="PTHR46579">
    <property type="entry name" value="F5/8 TYPE C DOMAIN-CONTAINING PROTEIN-RELATED"/>
    <property type="match status" value="1"/>
</dbReference>
<dbReference type="PANTHER" id="PTHR46579:SF2">
    <property type="entry name" value="C2H2-TYPE DOMAIN-CONTAINING PROTEIN"/>
    <property type="match status" value="1"/>
</dbReference>
<dbReference type="Proteomes" id="UP001219525">
    <property type="component" value="Unassembled WGS sequence"/>
</dbReference>
<comment type="caution">
    <text evidence="1">The sequence shown here is derived from an EMBL/GenBank/DDBJ whole genome shotgun (WGS) entry which is preliminary data.</text>
</comment>
<keyword evidence="2" id="KW-1185">Reference proteome</keyword>
<organism evidence="1 2">
    <name type="scientific">Mycena pura</name>
    <dbReference type="NCBI Taxonomy" id="153505"/>
    <lineage>
        <taxon>Eukaryota</taxon>
        <taxon>Fungi</taxon>
        <taxon>Dikarya</taxon>
        <taxon>Basidiomycota</taxon>
        <taxon>Agaricomycotina</taxon>
        <taxon>Agaricomycetes</taxon>
        <taxon>Agaricomycetidae</taxon>
        <taxon>Agaricales</taxon>
        <taxon>Marasmiineae</taxon>
        <taxon>Mycenaceae</taxon>
        <taxon>Mycena</taxon>
    </lineage>
</organism>
<gene>
    <name evidence="1" type="ORF">GGX14DRAFT_532195</name>
</gene>
<accession>A0AAD6YKQ5</accession>
<evidence type="ECO:0000313" key="2">
    <source>
        <dbReference type="Proteomes" id="UP001219525"/>
    </source>
</evidence>
<sequence length="294" mass="33585">MVSAVESWRTRTRTPVDGELKCMQDGRVWKEIKDTRGDSFFYGASSEEEIRLGVSFSLDWFDPSKSSFSPSHSSGAMSFCVQNLPNSLNGMTGLKKPTAEQLQPYLKIIVDDLIMLYDDGIVVKTPYHNATPCTKCKVSQEEFFTDKALRNEFPKRTGEEHRRLAKMHRDLPTREEKDEFFATHGAQWTEFARVNYFDLVRYTVVDPMHNLLLGAAKNQWFTRWFETGALRANTPKTTRELNVVHQFLESFEAPLWAGRLPLRVGETAGGSPTADEYKFATTGPWAIVIPLVWE</sequence>
<evidence type="ECO:0000313" key="1">
    <source>
        <dbReference type="EMBL" id="KAJ7222107.1"/>
    </source>
</evidence>
<reference evidence="1" key="1">
    <citation type="submission" date="2023-03" db="EMBL/GenBank/DDBJ databases">
        <title>Massive genome expansion in bonnet fungi (Mycena s.s.) driven by repeated elements and novel gene families across ecological guilds.</title>
        <authorList>
            <consortium name="Lawrence Berkeley National Laboratory"/>
            <person name="Harder C.B."/>
            <person name="Miyauchi S."/>
            <person name="Viragh M."/>
            <person name="Kuo A."/>
            <person name="Thoen E."/>
            <person name="Andreopoulos B."/>
            <person name="Lu D."/>
            <person name="Skrede I."/>
            <person name="Drula E."/>
            <person name="Henrissat B."/>
            <person name="Morin E."/>
            <person name="Kohler A."/>
            <person name="Barry K."/>
            <person name="LaButti K."/>
            <person name="Morin E."/>
            <person name="Salamov A."/>
            <person name="Lipzen A."/>
            <person name="Mereny Z."/>
            <person name="Hegedus B."/>
            <person name="Baldrian P."/>
            <person name="Stursova M."/>
            <person name="Weitz H."/>
            <person name="Taylor A."/>
            <person name="Grigoriev I.V."/>
            <person name="Nagy L.G."/>
            <person name="Martin F."/>
            <person name="Kauserud H."/>
        </authorList>
    </citation>
    <scope>NUCLEOTIDE SEQUENCE</scope>
    <source>
        <strain evidence="1">9144</strain>
    </source>
</reference>